<keyword evidence="4" id="KW-0460">Magnesium</keyword>
<keyword evidence="7" id="KW-1185">Reference proteome</keyword>
<keyword evidence="2" id="KW-0479">Metal-binding</keyword>
<comment type="caution">
    <text evidence="6">The sequence shown here is derived from an EMBL/GenBank/DDBJ whole genome shotgun (WGS) entry which is preliminary data.</text>
</comment>
<keyword evidence="3" id="KW-0378">Hydrolase</keyword>
<dbReference type="PROSITE" id="PS51462">
    <property type="entry name" value="NUDIX"/>
    <property type="match status" value="1"/>
</dbReference>
<dbReference type="GO" id="GO:0006742">
    <property type="term" value="P:NADP+ catabolic process"/>
    <property type="evidence" value="ECO:0007669"/>
    <property type="project" value="TreeGrafter"/>
</dbReference>
<dbReference type="PANTHER" id="PTHR42904:SF1">
    <property type="entry name" value="NUCLEOSIDE DIPHOSPHATE-LINKED MOIETY X MOTIF 17"/>
    <property type="match status" value="1"/>
</dbReference>
<accession>A0A553NS74</accession>
<dbReference type="EMBL" id="VCGU01000010">
    <property type="protein sequence ID" value="TRY68285.1"/>
    <property type="molecule type" value="Genomic_DNA"/>
</dbReference>
<sequence length="184" mass="20971">MRTFPGVWVPPGGGIDWDETLIQAGLRELLEETGLSIESEIRRNHVLCLWESVYPPILALGEPKRHHLVIYYHIQVASSKLELSRRVRLDPDEVDACAWLNQPQVDLVVNGHQGDDELLPRDMPKTFELTIIENGVHKTQEWPVEVLTAKAPKSGTDIERISSGTRYALEQWLLLFNQTMISKI</sequence>
<dbReference type="InterPro" id="IPR015797">
    <property type="entry name" value="NUDIX_hydrolase-like_dom_sf"/>
</dbReference>
<dbReference type="InterPro" id="IPR050241">
    <property type="entry name" value="NAD-cap_RNA_hydrolase_NudC"/>
</dbReference>
<dbReference type="GO" id="GO:0046872">
    <property type="term" value="F:metal ion binding"/>
    <property type="evidence" value="ECO:0007669"/>
    <property type="project" value="UniProtKB-KW"/>
</dbReference>
<evidence type="ECO:0000313" key="6">
    <source>
        <dbReference type="EMBL" id="TRY68285.1"/>
    </source>
</evidence>
<dbReference type="GO" id="GO:0035529">
    <property type="term" value="F:NADH pyrophosphatase activity"/>
    <property type="evidence" value="ECO:0007669"/>
    <property type="project" value="TreeGrafter"/>
</dbReference>
<dbReference type="GO" id="GO:0005829">
    <property type="term" value="C:cytosol"/>
    <property type="evidence" value="ECO:0007669"/>
    <property type="project" value="TreeGrafter"/>
</dbReference>
<evidence type="ECO:0000256" key="1">
    <source>
        <dbReference type="ARBA" id="ARBA00001946"/>
    </source>
</evidence>
<protein>
    <recommendedName>
        <fullName evidence="5">Nudix hydrolase domain-containing protein</fullName>
    </recommendedName>
</protein>
<evidence type="ECO:0000256" key="2">
    <source>
        <dbReference type="ARBA" id="ARBA00022723"/>
    </source>
</evidence>
<dbReference type="OMA" id="WPPIAIA"/>
<evidence type="ECO:0000256" key="4">
    <source>
        <dbReference type="ARBA" id="ARBA00022842"/>
    </source>
</evidence>
<name>A0A553NS74_TIGCA</name>
<dbReference type="AlphaFoldDB" id="A0A553NS74"/>
<dbReference type="Pfam" id="PF00293">
    <property type="entry name" value="NUDIX"/>
    <property type="match status" value="1"/>
</dbReference>
<organism evidence="6 7">
    <name type="scientific">Tigriopus californicus</name>
    <name type="common">Marine copepod</name>
    <dbReference type="NCBI Taxonomy" id="6832"/>
    <lineage>
        <taxon>Eukaryota</taxon>
        <taxon>Metazoa</taxon>
        <taxon>Ecdysozoa</taxon>
        <taxon>Arthropoda</taxon>
        <taxon>Crustacea</taxon>
        <taxon>Multicrustacea</taxon>
        <taxon>Hexanauplia</taxon>
        <taxon>Copepoda</taxon>
        <taxon>Harpacticoida</taxon>
        <taxon>Harpacticidae</taxon>
        <taxon>Tigriopus</taxon>
    </lineage>
</organism>
<dbReference type="InterPro" id="IPR000086">
    <property type="entry name" value="NUDIX_hydrolase_dom"/>
</dbReference>
<dbReference type="GO" id="GO:0005777">
    <property type="term" value="C:peroxisome"/>
    <property type="evidence" value="ECO:0007669"/>
    <property type="project" value="TreeGrafter"/>
</dbReference>
<dbReference type="GO" id="GO:0019677">
    <property type="term" value="P:NAD+ catabolic process"/>
    <property type="evidence" value="ECO:0007669"/>
    <property type="project" value="TreeGrafter"/>
</dbReference>
<dbReference type="Gene3D" id="3.90.79.10">
    <property type="entry name" value="Nucleoside Triphosphate Pyrophosphohydrolase"/>
    <property type="match status" value="1"/>
</dbReference>
<evidence type="ECO:0000256" key="3">
    <source>
        <dbReference type="ARBA" id="ARBA00022801"/>
    </source>
</evidence>
<reference evidence="6 7" key="1">
    <citation type="journal article" date="2018" name="Nat. Ecol. Evol.">
        <title>Genomic signatures of mitonuclear coevolution across populations of Tigriopus californicus.</title>
        <authorList>
            <person name="Barreto F.S."/>
            <person name="Watson E.T."/>
            <person name="Lima T.G."/>
            <person name="Willett C.S."/>
            <person name="Edmands S."/>
            <person name="Li W."/>
            <person name="Burton R.S."/>
        </authorList>
    </citation>
    <scope>NUCLEOTIDE SEQUENCE [LARGE SCALE GENOMIC DNA]</scope>
    <source>
        <strain evidence="6 7">San Diego</strain>
    </source>
</reference>
<feature type="domain" description="Nudix hydrolase" evidence="5">
    <location>
        <begin position="1"/>
        <end position="124"/>
    </location>
</feature>
<dbReference type="SUPFAM" id="SSF55811">
    <property type="entry name" value="Nudix"/>
    <property type="match status" value="1"/>
</dbReference>
<dbReference type="PANTHER" id="PTHR42904">
    <property type="entry name" value="NUDIX HYDROLASE, NUDC SUBFAMILY"/>
    <property type="match status" value="1"/>
</dbReference>
<comment type="cofactor">
    <cofactor evidence="1">
        <name>Mg(2+)</name>
        <dbReference type="ChEBI" id="CHEBI:18420"/>
    </cofactor>
</comment>
<evidence type="ECO:0000313" key="7">
    <source>
        <dbReference type="Proteomes" id="UP000318571"/>
    </source>
</evidence>
<dbReference type="STRING" id="6832.A0A553NS74"/>
<evidence type="ECO:0000259" key="5">
    <source>
        <dbReference type="PROSITE" id="PS51462"/>
    </source>
</evidence>
<proteinExistence type="predicted"/>
<dbReference type="Proteomes" id="UP000318571">
    <property type="component" value="Chromosome 1"/>
</dbReference>
<gene>
    <name evidence="6" type="ORF">TCAL_04148</name>
</gene>